<evidence type="ECO:0008006" key="3">
    <source>
        <dbReference type="Google" id="ProtNLM"/>
    </source>
</evidence>
<dbReference type="SUPFAM" id="SSF56112">
    <property type="entry name" value="Protein kinase-like (PK-like)"/>
    <property type="match status" value="1"/>
</dbReference>
<dbReference type="AlphaFoldDB" id="A0A974HHL5"/>
<dbReference type="InterPro" id="IPR011009">
    <property type="entry name" value="Kinase-like_dom_sf"/>
</dbReference>
<dbReference type="Gene3D" id="3.30.200.20">
    <property type="entry name" value="Phosphorylase Kinase, domain 1"/>
    <property type="match status" value="1"/>
</dbReference>
<feature type="non-terminal residue" evidence="1">
    <location>
        <position position="1"/>
    </location>
</feature>
<proteinExistence type="predicted"/>
<name>A0A974HHL5_XENLA</name>
<gene>
    <name evidence="1" type="ORF">XELAEV_180292764mg</name>
</gene>
<evidence type="ECO:0000313" key="1">
    <source>
        <dbReference type="EMBL" id="OCT78168.1"/>
    </source>
</evidence>
<dbReference type="Proteomes" id="UP000694892">
    <property type="component" value="Chromosome 5S"/>
</dbReference>
<sequence>LLRELKHTNVIALQKVFLSHSDRKVWLLFDYAEHDLW</sequence>
<dbReference type="EMBL" id="CM004475">
    <property type="protein sequence ID" value="OCT78168.1"/>
    <property type="molecule type" value="Genomic_DNA"/>
</dbReference>
<organism evidence="1 2">
    <name type="scientific">Xenopus laevis</name>
    <name type="common">African clawed frog</name>
    <dbReference type="NCBI Taxonomy" id="8355"/>
    <lineage>
        <taxon>Eukaryota</taxon>
        <taxon>Metazoa</taxon>
        <taxon>Chordata</taxon>
        <taxon>Craniata</taxon>
        <taxon>Vertebrata</taxon>
        <taxon>Euteleostomi</taxon>
        <taxon>Amphibia</taxon>
        <taxon>Batrachia</taxon>
        <taxon>Anura</taxon>
        <taxon>Pipoidea</taxon>
        <taxon>Pipidae</taxon>
        <taxon>Xenopodinae</taxon>
        <taxon>Xenopus</taxon>
        <taxon>Xenopus</taxon>
    </lineage>
</organism>
<protein>
    <recommendedName>
        <fullName evidence="3">Protein kinase domain-containing protein</fullName>
    </recommendedName>
</protein>
<evidence type="ECO:0000313" key="2">
    <source>
        <dbReference type="Proteomes" id="UP000694892"/>
    </source>
</evidence>
<reference evidence="2" key="1">
    <citation type="journal article" date="2016" name="Nature">
        <title>Genome evolution in the allotetraploid frog Xenopus laevis.</title>
        <authorList>
            <person name="Session A.M."/>
            <person name="Uno Y."/>
            <person name="Kwon T."/>
            <person name="Chapman J.A."/>
            <person name="Toyoda A."/>
            <person name="Takahashi S."/>
            <person name="Fukui A."/>
            <person name="Hikosaka A."/>
            <person name="Suzuki A."/>
            <person name="Kondo M."/>
            <person name="van Heeringen S.J."/>
            <person name="Quigley I."/>
            <person name="Heinz S."/>
            <person name="Ogino H."/>
            <person name="Ochi H."/>
            <person name="Hellsten U."/>
            <person name="Lyons J.B."/>
            <person name="Simakov O."/>
            <person name="Putnam N."/>
            <person name="Stites J."/>
            <person name="Kuroki Y."/>
            <person name="Tanaka T."/>
            <person name="Michiue T."/>
            <person name="Watanabe M."/>
            <person name="Bogdanovic O."/>
            <person name="Lister R."/>
            <person name="Georgiou G."/>
            <person name="Paranjpe S.S."/>
            <person name="van Kruijsbergen I."/>
            <person name="Shu S."/>
            <person name="Carlson J."/>
            <person name="Kinoshita T."/>
            <person name="Ohta Y."/>
            <person name="Mawaribuchi S."/>
            <person name="Jenkins J."/>
            <person name="Grimwood J."/>
            <person name="Schmutz J."/>
            <person name="Mitros T."/>
            <person name="Mozaffari S.V."/>
            <person name="Suzuki Y."/>
            <person name="Haramoto Y."/>
            <person name="Yamamoto T.S."/>
            <person name="Takagi C."/>
            <person name="Heald R."/>
            <person name="Miller K."/>
            <person name="Haudenschild C."/>
            <person name="Kitzman J."/>
            <person name="Nakayama T."/>
            <person name="Izutsu Y."/>
            <person name="Robert J."/>
            <person name="Fortriede J."/>
            <person name="Burns K."/>
            <person name="Lotay V."/>
            <person name="Karimi K."/>
            <person name="Yasuoka Y."/>
            <person name="Dichmann D.S."/>
            <person name="Flajnik M.F."/>
            <person name="Houston D.W."/>
            <person name="Shendure J."/>
            <person name="DuPasquier L."/>
            <person name="Vize P.D."/>
            <person name="Zorn A.M."/>
            <person name="Ito M."/>
            <person name="Marcotte E.M."/>
            <person name="Wallingford J.B."/>
            <person name="Ito Y."/>
            <person name="Asashima M."/>
            <person name="Ueno N."/>
            <person name="Matsuda Y."/>
            <person name="Veenstra G.J."/>
            <person name="Fujiyama A."/>
            <person name="Harland R.M."/>
            <person name="Taira M."/>
            <person name="Rokhsar D.S."/>
        </authorList>
    </citation>
    <scope>NUCLEOTIDE SEQUENCE [LARGE SCALE GENOMIC DNA]</scope>
    <source>
        <strain evidence="2">J</strain>
    </source>
</reference>
<feature type="non-terminal residue" evidence="1">
    <location>
        <position position="37"/>
    </location>
</feature>
<accession>A0A974HHL5</accession>